<evidence type="ECO:0000256" key="1">
    <source>
        <dbReference type="SAM" id="Phobius"/>
    </source>
</evidence>
<sequence>MYCQGILYISIHGTLFQPFFILTNLGLFFY</sequence>
<proteinExistence type="predicted"/>
<organism evidence="2">
    <name type="scientific">Lepeophtheirus salmonis</name>
    <name type="common">Salmon louse</name>
    <name type="synonym">Caligus salmonis</name>
    <dbReference type="NCBI Taxonomy" id="72036"/>
    <lineage>
        <taxon>Eukaryota</taxon>
        <taxon>Metazoa</taxon>
        <taxon>Ecdysozoa</taxon>
        <taxon>Arthropoda</taxon>
        <taxon>Crustacea</taxon>
        <taxon>Multicrustacea</taxon>
        <taxon>Hexanauplia</taxon>
        <taxon>Copepoda</taxon>
        <taxon>Siphonostomatoida</taxon>
        <taxon>Caligidae</taxon>
        <taxon>Lepeophtheirus</taxon>
    </lineage>
</organism>
<evidence type="ECO:0000313" key="2">
    <source>
        <dbReference type="EMBL" id="CDW17741.1"/>
    </source>
</evidence>
<reference evidence="2" key="1">
    <citation type="submission" date="2014-05" db="EMBL/GenBank/DDBJ databases">
        <authorList>
            <person name="Chronopoulou M."/>
        </authorList>
    </citation>
    <scope>NUCLEOTIDE SEQUENCE</scope>
    <source>
        <tissue evidence="2">Whole organism</tissue>
    </source>
</reference>
<dbReference type="EMBL" id="HACA01000380">
    <property type="protein sequence ID" value="CDW17741.1"/>
    <property type="molecule type" value="Transcribed_RNA"/>
</dbReference>
<keyword evidence="1" id="KW-0812">Transmembrane</keyword>
<keyword evidence="1" id="KW-1133">Transmembrane helix</keyword>
<protein>
    <submittedName>
        <fullName evidence="2">Uncharacterized protein</fullName>
    </submittedName>
</protein>
<name>A0A0K2SWT3_LEPSM</name>
<feature type="transmembrane region" description="Helical" evidence="1">
    <location>
        <begin position="6"/>
        <end position="29"/>
    </location>
</feature>
<accession>A0A0K2SWT3</accession>
<dbReference type="AlphaFoldDB" id="A0A0K2SWT3"/>
<keyword evidence="1" id="KW-0472">Membrane</keyword>